<dbReference type="EMBL" id="JBJQOH010000001">
    <property type="protein sequence ID" value="KAL3700989.1"/>
    <property type="molecule type" value="Genomic_DNA"/>
</dbReference>
<accession>A0ABD3ID22</accession>
<sequence length="227" mass="26257">MELMLTHLCPHLKPEYKGDAVPDAALRRIEEMASINIRRGDVYKMLCLEELIDPERIKRAKVNFWMAEKLAKLYVRNADNQLLSSKVTQPTAGSREPRSRKDQVRKKMLKRWFLTLLEKCLKHIFAVTDKNMGHIGGTEETFSNTYVQMCLWHAQRAVELWIQLLDAPICPYDAAAAHAVHDFIDETWISENLLQRCREETSESLRGKGGTFWLQSGLKLARKAEMD</sequence>
<dbReference type="Proteomes" id="UP001633002">
    <property type="component" value="Unassembled WGS sequence"/>
</dbReference>
<reference evidence="1 2" key="1">
    <citation type="submission" date="2024-09" db="EMBL/GenBank/DDBJ databases">
        <title>Chromosome-scale assembly of Riccia sorocarpa.</title>
        <authorList>
            <person name="Paukszto L."/>
        </authorList>
    </citation>
    <scope>NUCLEOTIDE SEQUENCE [LARGE SCALE GENOMIC DNA]</scope>
    <source>
        <strain evidence="1">LP-2024</strain>
        <tissue evidence="1">Aerial parts of the thallus</tissue>
    </source>
</reference>
<proteinExistence type="predicted"/>
<dbReference type="AlphaFoldDB" id="A0ABD3ID22"/>
<evidence type="ECO:0000313" key="1">
    <source>
        <dbReference type="EMBL" id="KAL3700989.1"/>
    </source>
</evidence>
<gene>
    <name evidence="1" type="ORF">R1sor_019011</name>
</gene>
<evidence type="ECO:0000313" key="2">
    <source>
        <dbReference type="Proteomes" id="UP001633002"/>
    </source>
</evidence>
<name>A0ABD3ID22_9MARC</name>
<comment type="caution">
    <text evidence="1">The sequence shown here is derived from an EMBL/GenBank/DDBJ whole genome shotgun (WGS) entry which is preliminary data.</text>
</comment>
<protein>
    <submittedName>
        <fullName evidence="1">Uncharacterized protein</fullName>
    </submittedName>
</protein>
<keyword evidence="2" id="KW-1185">Reference proteome</keyword>
<organism evidence="1 2">
    <name type="scientific">Riccia sorocarpa</name>
    <dbReference type="NCBI Taxonomy" id="122646"/>
    <lineage>
        <taxon>Eukaryota</taxon>
        <taxon>Viridiplantae</taxon>
        <taxon>Streptophyta</taxon>
        <taxon>Embryophyta</taxon>
        <taxon>Marchantiophyta</taxon>
        <taxon>Marchantiopsida</taxon>
        <taxon>Marchantiidae</taxon>
        <taxon>Marchantiales</taxon>
        <taxon>Ricciaceae</taxon>
        <taxon>Riccia</taxon>
    </lineage>
</organism>